<reference evidence="1" key="1">
    <citation type="submission" date="2022-04" db="EMBL/GenBank/DDBJ databases">
        <title>Jade perch genome.</title>
        <authorList>
            <person name="Chao B."/>
        </authorList>
    </citation>
    <scope>NUCLEOTIDE SEQUENCE</scope>
    <source>
        <strain evidence="1">CB-2022</strain>
    </source>
</reference>
<sequence length="215" mass="23813">VKADASSLQELNVLDYSLLLAHQPLHPDELEGKHSFANLDSSYHKQSGEGGNMDVVPTCYCTLLDRKSQSKFICYTRRTDGLFAVCLTDAADVWSSEFTEDSSEQFRQRFALRSTEDFIPKLRSGCVSGSVSAEVNGSSAELHVGSPPGALSVILSRLEGPQASRELKELLFRMADSLTQPDSKCTLWIPLHHACEKSPKVACWFASRENIHITY</sequence>
<feature type="non-terminal residue" evidence="1">
    <location>
        <position position="1"/>
    </location>
</feature>
<comment type="caution">
    <text evidence="1">The sequence shown here is derived from an EMBL/GenBank/DDBJ whole genome shotgun (WGS) entry which is preliminary data.</text>
</comment>
<dbReference type="Proteomes" id="UP000831701">
    <property type="component" value="Chromosome 5"/>
</dbReference>
<name>A0ACB8X0U0_9TELE</name>
<organism evidence="1 2">
    <name type="scientific">Scortum barcoo</name>
    <name type="common">barcoo grunter</name>
    <dbReference type="NCBI Taxonomy" id="214431"/>
    <lineage>
        <taxon>Eukaryota</taxon>
        <taxon>Metazoa</taxon>
        <taxon>Chordata</taxon>
        <taxon>Craniata</taxon>
        <taxon>Vertebrata</taxon>
        <taxon>Euteleostomi</taxon>
        <taxon>Actinopterygii</taxon>
        <taxon>Neopterygii</taxon>
        <taxon>Teleostei</taxon>
        <taxon>Neoteleostei</taxon>
        <taxon>Acanthomorphata</taxon>
        <taxon>Eupercaria</taxon>
        <taxon>Centrarchiformes</taxon>
        <taxon>Terapontoidei</taxon>
        <taxon>Terapontidae</taxon>
        <taxon>Scortum</taxon>
    </lineage>
</organism>
<keyword evidence="2" id="KW-1185">Reference proteome</keyword>
<evidence type="ECO:0000313" key="2">
    <source>
        <dbReference type="Proteomes" id="UP000831701"/>
    </source>
</evidence>
<evidence type="ECO:0000313" key="1">
    <source>
        <dbReference type="EMBL" id="KAI3372578.1"/>
    </source>
</evidence>
<accession>A0ACB8X0U0</accession>
<proteinExistence type="predicted"/>
<protein>
    <submittedName>
        <fullName evidence="1">Uncharacterized protein</fullName>
    </submittedName>
</protein>
<dbReference type="EMBL" id="CM041535">
    <property type="protein sequence ID" value="KAI3372578.1"/>
    <property type="molecule type" value="Genomic_DNA"/>
</dbReference>
<gene>
    <name evidence="1" type="ORF">L3Q82_022699</name>
</gene>